<dbReference type="GO" id="GO:0070819">
    <property type="term" value="F:menaquinone-dependent protoporphyrinogen oxidase activity"/>
    <property type="evidence" value="ECO:0007669"/>
    <property type="project" value="UniProtKB-UniRule"/>
</dbReference>
<sequence>MSSKEKRVLIIYSSTDGHTIKISKYIANILKASVDIVSINDPIPSLSNYDGVIIGASIRYGFHRNKVKKYINTHYKELNSIPNAFFSISLIARNEERRYVDNNPYAKKFLDKIQWEPKNIGLFGGLLNYPAYSIFDKLMIKLIMTITKGPTNTKTIIEYTDWKQVKTFAAEFNSQIDSRGRS</sequence>
<keyword evidence="7" id="KW-1003">Cell membrane</keyword>
<dbReference type="GO" id="GO:0010181">
    <property type="term" value="F:FMN binding"/>
    <property type="evidence" value="ECO:0007669"/>
    <property type="project" value="UniProtKB-UniRule"/>
</dbReference>
<keyword evidence="1 7" id="KW-0285">Flavoprotein</keyword>
<comment type="cofactor">
    <cofactor evidence="7">
        <name>FMN</name>
        <dbReference type="ChEBI" id="CHEBI:58210"/>
    </cofactor>
    <text evidence="7">Binds 1 FMN non-covalently per subunit.</text>
</comment>
<dbReference type="InterPro" id="IPR008254">
    <property type="entry name" value="Flavodoxin/NO_synth"/>
</dbReference>
<gene>
    <name evidence="7" type="primary">hemG</name>
    <name evidence="9" type="ORF">Ga0061079_11511</name>
</gene>
<comment type="subcellular location">
    <subcellularLocation>
        <location evidence="7">Cell membrane</location>
        <topology evidence="7">Peripheral membrane protein</topology>
    </subcellularLocation>
</comment>
<dbReference type="PANTHER" id="PTHR38030:SF2">
    <property type="entry name" value="PROTOPORPHYRINOGEN IX DEHYDROGENASE [QUINONE]"/>
    <property type="match status" value="1"/>
</dbReference>
<dbReference type="InterPro" id="IPR052200">
    <property type="entry name" value="Protoporphyrinogen_IX_DH"/>
</dbReference>
<dbReference type="GO" id="GO:0006782">
    <property type="term" value="P:protoporphyrinogen IX biosynthetic process"/>
    <property type="evidence" value="ECO:0007669"/>
    <property type="project" value="UniProtKB-UniRule"/>
</dbReference>
<comment type="catalytic activity">
    <reaction evidence="7">
        <text>protoporphyrinogen IX + 3 a quinone = protoporphyrin IX + 3 a quinol</text>
        <dbReference type="Rhea" id="RHEA:65032"/>
        <dbReference type="ChEBI" id="CHEBI:24646"/>
        <dbReference type="ChEBI" id="CHEBI:57306"/>
        <dbReference type="ChEBI" id="CHEBI:57307"/>
        <dbReference type="ChEBI" id="CHEBI:132124"/>
        <dbReference type="EC" id="1.3.5.3"/>
    </reaction>
</comment>
<comment type="similarity">
    <text evidence="7">Belongs to the HemG family.</text>
</comment>
<dbReference type="GO" id="GO:0005886">
    <property type="term" value="C:plasma membrane"/>
    <property type="evidence" value="ECO:0007669"/>
    <property type="project" value="UniProtKB-SubCell"/>
</dbReference>
<dbReference type="InterPro" id="IPR029039">
    <property type="entry name" value="Flavoprotein-like_sf"/>
</dbReference>
<reference evidence="9 10" key="1">
    <citation type="submission" date="2016-01" db="EMBL/GenBank/DDBJ databases">
        <authorList>
            <person name="McClelland M."/>
            <person name="Jain A."/>
            <person name="Saraogi P."/>
            <person name="Mendelson R."/>
            <person name="Westerman R."/>
            <person name="SanMiguel P."/>
            <person name="Csonka L."/>
        </authorList>
    </citation>
    <scope>NUCLEOTIDE SEQUENCE [LARGE SCALE GENOMIC DNA]</scope>
    <source>
        <strain evidence="9 10">R-53146</strain>
    </source>
</reference>
<dbReference type="NCBIfam" id="NF008316">
    <property type="entry name" value="PRK11104.1"/>
    <property type="match status" value="1"/>
</dbReference>
<dbReference type="AlphaFoldDB" id="A0A120N6R4"/>
<evidence type="ECO:0000259" key="8">
    <source>
        <dbReference type="PROSITE" id="PS50902"/>
    </source>
</evidence>
<dbReference type="PANTHER" id="PTHR38030">
    <property type="entry name" value="PROTOPORPHYRINOGEN IX DEHYDROGENASE [MENAQUINONE]"/>
    <property type="match status" value="1"/>
</dbReference>
<dbReference type="SUPFAM" id="SSF52218">
    <property type="entry name" value="Flavoproteins"/>
    <property type="match status" value="1"/>
</dbReference>
<keyword evidence="6 7" id="KW-0627">Porphyrin biosynthesis</keyword>
<dbReference type="EC" id="1.3.5.3" evidence="7"/>
<keyword evidence="3 7" id="KW-0547">Nucleotide-binding</keyword>
<evidence type="ECO:0000256" key="5">
    <source>
        <dbReference type="ARBA" id="ARBA00023136"/>
    </source>
</evidence>
<organism evidence="9 10">
    <name type="scientific">Apibacter mensalis</name>
    <dbReference type="NCBI Taxonomy" id="1586267"/>
    <lineage>
        <taxon>Bacteria</taxon>
        <taxon>Pseudomonadati</taxon>
        <taxon>Bacteroidota</taxon>
        <taxon>Flavobacteriia</taxon>
        <taxon>Flavobacteriales</taxon>
        <taxon>Weeksellaceae</taxon>
        <taxon>Apibacter</taxon>
    </lineage>
</organism>
<name>A0A120N6R4_9FLAO</name>
<dbReference type="RefSeq" id="WP_055426218.1">
    <property type="nucleotide sequence ID" value="NZ_FCOR01000015.1"/>
</dbReference>
<dbReference type="InterPro" id="IPR026816">
    <property type="entry name" value="Flavodoxin_dom"/>
</dbReference>
<dbReference type="STRING" id="1586267.GCA_001418685_01914"/>
<evidence type="ECO:0000256" key="1">
    <source>
        <dbReference type="ARBA" id="ARBA00022630"/>
    </source>
</evidence>
<accession>A0A120N6R4</accession>
<evidence type="ECO:0000256" key="7">
    <source>
        <dbReference type="HAMAP-Rule" id="MF_00853"/>
    </source>
</evidence>
<evidence type="ECO:0000256" key="4">
    <source>
        <dbReference type="ARBA" id="ARBA00023002"/>
    </source>
</evidence>
<evidence type="ECO:0000256" key="2">
    <source>
        <dbReference type="ARBA" id="ARBA00022643"/>
    </source>
</evidence>
<evidence type="ECO:0000313" key="10">
    <source>
        <dbReference type="Proteomes" id="UP000182761"/>
    </source>
</evidence>
<comment type="function">
    <text evidence="7">Catalyzes the 6-electron oxidation of protoporphyrinogen IX to form protoporphyrin IX; under anaerobic conditions uses menaquinone as an electron acceptor, under aerobic conditions uses ubiquinone as an electron acceptor.</text>
</comment>
<dbReference type="Pfam" id="PF12724">
    <property type="entry name" value="Flavodoxin_5"/>
    <property type="match status" value="1"/>
</dbReference>
<evidence type="ECO:0000256" key="3">
    <source>
        <dbReference type="ARBA" id="ARBA00022741"/>
    </source>
</evidence>
<dbReference type="Gene3D" id="3.40.50.360">
    <property type="match status" value="1"/>
</dbReference>
<keyword evidence="2 7" id="KW-0288">FMN</keyword>
<protein>
    <recommendedName>
        <fullName evidence="7">Protoporphyrinogen IX dehydrogenase [quinone]</fullName>
        <ecNumber evidence="7">1.3.5.3</ecNumber>
    </recommendedName>
    <alternativeName>
        <fullName evidence="7">Protoporphyrinogen IX dehydrogenase [menaquinone]</fullName>
    </alternativeName>
    <alternativeName>
        <fullName evidence="7">Protoporphyrinogen IX dehydrogenase [ubiquinone]</fullName>
    </alternativeName>
    <alternativeName>
        <fullName evidence="7">Protoporphyrinogen oxidase</fullName>
        <shortName evidence="7">PPO</shortName>
    </alternativeName>
</protein>
<dbReference type="InterPro" id="IPR044264">
    <property type="entry name" value="HemG"/>
</dbReference>
<evidence type="ECO:0000313" key="9">
    <source>
        <dbReference type="EMBL" id="CVK17045.1"/>
    </source>
</evidence>
<keyword evidence="5" id="KW-0472">Membrane</keyword>
<comment type="catalytic activity">
    <reaction evidence="7">
        <text>protoporphyrinogen IX + 3 a ubiquinone = protoporphyrin IX + 3 a ubiquinol</text>
        <dbReference type="Rhea" id="RHEA:63936"/>
        <dbReference type="Rhea" id="RHEA-COMP:9565"/>
        <dbReference type="Rhea" id="RHEA-COMP:9566"/>
        <dbReference type="ChEBI" id="CHEBI:16389"/>
        <dbReference type="ChEBI" id="CHEBI:17976"/>
        <dbReference type="ChEBI" id="CHEBI:57306"/>
        <dbReference type="ChEBI" id="CHEBI:57307"/>
    </reaction>
</comment>
<keyword evidence="4 7" id="KW-0560">Oxidoreductase</keyword>
<dbReference type="OrthoDB" id="9795729at2"/>
<dbReference type="UniPathway" id="UPA00251">
    <property type="reaction ID" value="UER00324"/>
</dbReference>
<keyword evidence="10" id="KW-1185">Reference proteome</keyword>
<dbReference type="Proteomes" id="UP000182761">
    <property type="component" value="Unassembled WGS sequence"/>
</dbReference>
<comment type="catalytic activity">
    <reaction evidence="7">
        <text>protoporphyrinogen IX + 3 a menaquinone = protoporphyrin IX + 3 a menaquinol</text>
        <dbReference type="Rhea" id="RHEA:27409"/>
        <dbReference type="Rhea" id="RHEA-COMP:9537"/>
        <dbReference type="Rhea" id="RHEA-COMP:9539"/>
        <dbReference type="ChEBI" id="CHEBI:16374"/>
        <dbReference type="ChEBI" id="CHEBI:18151"/>
        <dbReference type="ChEBI" id="CHEBI:57306"/>
        <dbReference type="ChEBI" id="CHEBI:57307"/>
        <dbReference type="EC" id="1.3.5.3"/>
    </reaction>
</comment>
<dbReference type="HAMAP" id="MF_00853">
    <property type="entry name" value="HemG"/>
    <property type="match status" value="1"/>
</dbReference>
<dbReference type="PROSITE" id="PS50902">
    <property type="entry name" value="FLAVODOXIN_LIKE"/>
    <property type="match status" value="1"/>
</dbReference>
<proteinExistence type="inferred from homology"/>
<feature type="domain" description="Flavodoxin-like" evidence="8">
    <location>
        <begin position="8"/>
        <end position="182"/>
    </location>
</feature>
<dbReference type="EMBL" id="FCOR01000015">
    <property type="protein sequence ID" value="CVK17045.1"/>
    <property type="molecule type" value="Genomic_DNA"/>
</dbReference>
<dbReference type="GO" id="GO:0004729">
    <property type="term" value="F:oxygen-dependent protoporphyrinogen oxidase activity"/>
    <property type="evidence" value="ECO:0007669"/>
    <property type="project" value="InterPro"/>
</dbReference>
<comment type="pathway">
    <text evidence="7">Porphyrin-containing compound metabolism; protoporphyrin-IX biosynthesis; protoporphyrin-IX from protoporphyrinogen-IX: step 1/1.</text>
</comment>
<evidence type="ECO:0000256" key="6">
    <source>
        <dbReference type="ARBA" id="ARBA00023244"/>
    </source>
</evidence>